<evidence type="ECO:0000259" key="1">
    <source>
        <dbReference type="Pfam" id="PF07791"/>
    </source>
</evidence>
<dbReference type="InterPro" id="IPR012433">
    <property type="entry name" value="Imm11"/>
</dbReference>
<dbReference type="AlphaFoldDB" id="A0A540X871"/>
<evidence type="ECO:0000313" key="3">
    <source>
        <dbReference type="Proteomes" id="UP000315369"/>
    </source>
</evidence>
<protein>
    <recommendedName>
        <fullName evidence="1">Immunity MXAN-0049 protein domain-containing protein</fullName>
    </recommendedName>
</protein>
<gene>
    <name evidence="2" type="ORF">FJV41_02540</name>
</gene>
<comment type="caution">
    <text evidence="2">The sequence shown here is derived from an EMBL/GenBank/DDBJ whole genome shotgun (WGS) entry which is preliminary data.</text>
</comment>
<evidence type="ECO:0000313" key="2">
    <source>
        <dbReference type="EMBL" id="TQF17505.1"/>
    </source>
</evidence>
<dbReference type="EMBL" id="VIFM01000006">
    <property type="protein sequence ID" value="TQF17505.1"/>
    <property type="molecule type" value="Genomic_DNA"/>
</dbReference>
<name>A0A540X871_9BACT</name>
<keyword evidence="3" id="KW-1185">Reference proteome</keyword>
<feature type="domain" description="Immunity MXAN-0049 protein" evidence="1">
    <location>
        <begin position="41"/>
        <end position="189"/>
    </location>
</feature>
<organism evidence="2 3">
    <name type="scientific">Myxococcus llanfairpwllgwyngyllgogerychwyrndrobwllllantysiliogogogochensis</name>
    <dbReference type="NCBI Taxonomy" id="2590453"/>
    <lineage>
        <taxon>Bacteria</taxon>
        <taxon>Pseudomonadati</taxon>
        <taxon>Myxococcota</taxon>
        <taxon>Myxococcia</taxon>
        <taxon>Myxococcales</taxon>
        <taxon>Cystobacterineae</taxon>
        <taxon>Myxococcaceae</taxon>
        <taxon>Myxococcus</taxon>
    </lineage>
</organism>
<sequence>MNYHPWTEEDDDDSFVRLLKLPKELDAKSYMLTKGVLVSSWFPSDVVFDFAPNGGIKPGDSVRNVLGLHIVSEKLRGILASSAGARFEFLPVKLRNHKKKVVPEPYYLANLLDVVACVDRERSVFTVNELFKDRLRDFEKLVLDPGKLGPDTKLFRLGENTELVIVREDQARAILQAGCTGMKFMPMEDYGAELRLKDNYDL</sequence>
<reference evidence="2 3" key="1">
    <citation type="submission" date="2019-06" db="EMBL/GenBank/DDBJ databases">
        <authorList>
            <person name="Livingstone P."/>
            <person name="Whitworth D."/>
        </authorList>
    </citation>
    <scope>NUCLEOTIDE SEQUENCE [LARGE SCALE GENOMIC DNA]</scope>
    <source>
        <strain evidence="2 3">AM401</strain>
    </source>
</reference>
<dbReference type="OrthoDB" id="5385027at2"/>
<dbReference type="Pfam" id="PF07791">
    <property type="entry name" value="Imm11"/>
    <property type="match status" value="1"/>
</dbReference>
<accession>A0A540X871</accession>
<proteinExistence type="predicted"/>
<dbReference type="Proteomes" id="UP000315369">
    <property type="component" value="Unassembled WGS sequence"/>
</dbReference>